<evidence type="ECO:0000256" key="1">
    <source>
        <dbReference type="PROSITE-ProRule" id="PRU00047"/>
    </source>
</evidence>
<dbReference type="InterPro" id="IPR001878">
    <property type="entry name" value="Znf_CCHC"/>
</dbReference>
<feature type="domain" description="CCHC-type" evidence="2">
    <location>
        <begin position="136"/>
        <end position="149"/>
    </location>
</feature>
<dbReference type="PANTHER" id="PTHR46565:SF5">
    <property type="entry name" value="COLD SHOCK PROTEIN 2-LIKE"/>
    <property type="match status" value="1"/>
</dbReference>
<gene>
    <name evidence="4" type="ORF">ACJRO7_025585</name>
</gene>
<evidence type="ECO:0000259" key="2">
    <source>
        <dbReference type="PROSITE" id="PS50158"/>
    </source>
</evidence>
<dbReference type="Gene3D" id="4.10.60.10">
    <property type="entry name" value="Zinc finger, CCHC-type"/>
    <property type="match status" value="2"/>
</dbReference>
<dbReference type="EMBL" id="JBJKBG010000006">
    <property type="protein sequence ID" value="KAL3736669.1"/>
    <property type="molecule type" value="Genomic_DNA"/>
</dbReference>
<dbReference type="Pfam" id="PF00313">
    <property type="entry name" value="CSD"/>
    <property type="match status" value="1"/>
</dbReference>
<comment type="caution">
    <text evidence="4">The sequence shown here is derived from an EMBL/GenBank/DDBJ whole genome shotgun (WGS) entry which is preliminary data.</text>
</comment>
<proteinExistence type="predicted"/>
<dbReference type="Pfam" id="PF00098">
    <property type="entry name" value="zf-CCHC"/>
    <property type="match status" value="2"/>
</dbReference>
<keyword evidence="5" id="KW-1185">Reference proteome</keyword>
<dbReference type="InterPro" id="IPR002059">
    <property type="entry name" value="CSP_DNA-bd"/>
</dbReference>
<organism evidence="4 5">
    <name type="scientific">Eucalyptus globulus</name>
    <name type="common">Tasmanian blue gum</name>
    <dbReference type="NCBI Taxonomy" id="34317"/>
    <lineage>
        <taxon>Eukaryota</taxon>
        <taxon>Viridiplantae</taxon>
        <taxon>Streptophyta</taxon>
        <taxon>Embryophyta</taxon>
        <taxon>Tracheophyta</taxon>
        <taxon>Spermatophyta</taxon>
        <taxon>Magnoliopsida</taxon>
        <taxon>eudicotyledons</taxon>
        <taxon>Gunneridae</taxon>
        <taxon>Pentapetalae</taxon>
        <taxon>rosids</taxon>
        <taxon>malvids</taxon>
        <taxon>Myrtales</taxon>
        <taxon>Myrtaceae</taxon>
        <taxon>Myrtoideae</taxon>
        <taxon>Eucalypteae</taxon>
        <taxon>Eucalyptus</taxon>
    </lineage>
</organism>
<evidence type="ECO:0000259" key="3">
    <source>
        <dbReference type="PROSITE" id="PS51857"/>
    </source>
</evidence>
<protein>
    <submittedName>
        <fullName evidence="4">Uncharacterized protein</fullName>
    </submittedName>
</protein>
<accession>A0ABD3K9C4</accession>
<dbReference type="PANTHER" id="PTHR46565">
    <property type="entry name" value="COLD SHOCK DOMAIN PROTEIN 2"/>
    <property type="match status" value="1"/>
</dbReference>
<dbReference type="Gene3D" id="2.40.50.140">
    <property type="entry name" value="Nucleic acid-binding proteins"/>
    <property type="match status" value="1"/>
</dbReference>
<reference evidence="4 5" key="1">
    <citation type="submission" date="2024-11" db="EMBL/GenBank/DDBJ databases">
        <title>Chromosome-level genome assembly of Eucalyptus globulus Labill. provides insights into its genome evolution.</title>
        <authorList>
            <person name="Li X."/>
        </authorList>
    </citation>
    <scope>NUCLEOTIDE SEQUENCE [LARGE SCALE GENOMIC DNA]</scope>
    <source>
        <strain evidence="4">CL2024</strain>
        <tissue evidence="4">Fresh tender leaves</tissue>
    </source>
</reference>
<dbReference type="PROSITE" id="PS00352">
    <property type="entry name" value="CSD_1"/>
    <property type="match status" value="1"/>
</dbReference>
<dbReference type="SMART" id="SM00343">
    <property type="entry name" value="ZnF_C2HC"/>
    <property type="match status" value="2"/>
</dbReference>
<dbReference type="SUPFAM" id="SSF57756">
    <property type="entry name" value="Retrovirus zinc finger-like domains"/>
    <property type="match status" value="2"/>
</dbReference>
<dbReference type="SUPFAM" id="SSF50249">
    <property type="entry name" value="Nucleic acid-binding proteins"/>
    <property type="match status" value="1"/>
</dbReference>
<dbReference type="Proteomes" id="UP001634007">
    <property type="component" value="Unassembled WGS sequence"/>
</dbReference>
<dbReference type="PROSITE" id="PS51857">
    <property type="entry name" value="CSD_2"/>
    <property type="match status" value="1"/>
</dbReference>
<dbReference type="AlphaFoldDB" id="A0ABD3K9C4"/>
<dbReference type="InterPro" id="IPR011129">
    <property type="entry name" value="CSD"/>
</dbReference>
<keyword evidence="1" id="KW-0862">Zinc</keyword>
<dbReference type="PRINTS" id="PR00050">
    <property type="entry name" value="COLDSHOCK"/>
</dbReference>
<name>A0ABD3K9C4_EUCGL</name>
<dbReference type="InterPro" id="IPR019844">
    <property type="entry name" value="CSD_CS"/>
</dbReference>
<feature type="domain" description="CCHC-type" evidence="2">
    <location>
        <begin position="195"/>
        <end position="210"/>
    </location>
</feature>
<feature type="domain" description="CSD" evidence="3">
    <location>
        <begin position="6"/>
        <end position="72"/>
    </location>
</feature>
<keyword evidence="1" id="KW-0479">Metal-binding</keyword>
<sequence>MAEPKRASGTVKWFSAHKGFGFIAPDGGGDDLFVHQTSIRSDGFRTLFEGQLVEFAVEFGEDMRTKAADVAVLDRSRRGGGGGGGGGRGWYGGGRFGGGGGGYGRGGGGRRGGGYGGGYGGGRGGEGGGGGGGGACYNCGRMGHLARDCYQGGGRGDGGGGGRGGRRFGGGRGYGGGGGGSGYGGGGGGGGGRGCFNCGEEGHLARDCPNEQE</sequence>
<keyword evidence="1" id="KW-0863">Zinc-finger</keyword>
<dbReference type="InterPro" id="IPR036875">
    <property type="entry name" value="Znf_CCHC_sf"/>
</dbReference>
<dbReference type="CDD" id="cd04458">
    <property type="entry name" value="CSP_CDS"/>
    <property type="match status" value="1"/>
</dbReference>
<dbReference type="PROSITE" id="PS50158">
    <property type="entry name" value="ZF_CCHC"/>
    <property type="match status" value="2"/>
</dbReference>
<dbReference type="SMART" id="SM00357">
    <property type="entry name" value="CSP"/>
    <property type="match status" value="1"/>
</dbReference>
<dbReference type="GO" id="GO:0008270">
    <property type="term" value="F:zinc ion binding"/>
    <property type="evidence" value="ECO:0007669"/>
    <property type="project" value="UniProtKB-KW"/>
</dbReference>
<evidence type="ECO:0000313" key="4">
    <source>
        <dbReference type="EMBL" id="KAL3736669.1"/>
    </source>
</evidence>
<evidence type="ECO:0000313" key="5">
    <source>
        <dbReference type="Proteomes" id="UP001634007"/>
    </source>
</evidence>
<dbReference type="InterPro" id="IPR012340">
    <property type="entry name" value="NA-bd_OB-fold"/>
</dbReference>